<evidence type="ECO:0000313" key="3">
    <source>
        <dbReference type="Proteomes" id="UP000054538"/>
    </source>
</evidence>
<dbReference type="PANTHER" id="PTHR15503">
    <property type="entry name" value="LDOC1 RELATED"/>
    <property type="match status" value="1"/>
</dbReference>
<reference evidence="2 3" key="1">
    <citation type="submission" date="2014-04" db="EMBL/GenBank/DDBJ databases">
        <authorList>
            <consortium name="DOE Joint Genome Institute"/>
            <person name="Kuo A."/>
            <person name="Kohler A."/>
            <person name="Jargeat P."/>
            <person name="Nagy L.G."/>
            <person name="Floudas D."/>
            <person name="Copeland A."/>
            <person name="Barry K.W."/>
            <person name="Cichocki N."/>
            <person name="Veneault-Fourrey C."/>
            <person name="LaButti K."/>
            <person name="Lindquist E.A."/>
            <person name="Lipzen A."/>
            <person name="Lundell T."/>
            <person name="Morin E."/>
            <person name="Murat C."/>
            <person name="Sun H."/>
            <person name="Tunlid A."/>
            <person name="Henrissat B."/>
            <person name="Grigoriev I.V."/>
            <person name="Hibbett D.S."/>
            <person name="Martin F."/>
            <person name="Nordberg H.P."/>
            <person name="Cantor M.N."/>
            <person name="Hua S.X."/>
        </authorList>
    </citation>
    <scope>NUCLEOTIDE SEQUENCE [LARGE SCALE GENOMIC DNA]</scope>
    <source>
        <strain evidence="2 3">Ve08.2h10</strain>
    </source>
</reference>
<dbReference type="STRING" id="930991.A0A0D0DWV2"/>
<dbReference type="HOGENOM" id="CLU_1120458_0_0_1"/>
<keyword evidence="3" id="KW-1185">Reference proteome</keyword>
<dbReference type="Gene3D" id="3.10.10.10">
    <property type="entry name" value="HIV Type 1 Reverse Transcriptase, subunit A, domain 1"/>
    <property type="match status" value="1"/>
</dbReference>
<proteinExistence type="predicted"/>
<protein>
    <recommendedName>
        <fullName evidence="4">Retrotransposon gag domain-containing protein</fullName>
    </recommendedName>
</protein>
<evidence type="ECO:0000256" key="1">
    <source>
        <dbReference type="SAM" id="MobiDB-lite"/>
    </source>
</evidence>
<dbReference type="PANTHER" id="PTHR15503:SF22">
    <property type="entry name" value="TRANSPOSON TY3-I GAG POLYPROTEIN"/>
    <property type="match status" value="1"/>
</dbReference>
<dbReference type="InterPro" id="IPR032567">
    <property type="entry name" value="RTL1-rel"/>
</dbReference>
<feature type="region of interest" description="Disordered" evidence="1">
    <location>
        <begin position="63"/>
        <end position="85"/>
    </location>
</feature>
<feature type="compositionally biased region" description="Polar residues" evidence="1">
    <location>
        <begin position="63"/>
        <end position="81"/>
    </location>
</feature>
<name>A0A0D0DWV2_9AGAM</name>
<dbReference type="SUPFAM" id="SSF56672">
    <property type="entry name" value="DNA/RNA polymerases"/>
    <property type="match status" value="1"/>
</dbReference>
<feature type="region of interest" description="Disordered" evidence="1">
    <location>
        <begin position="1"/>
        <end position="48"/>
    </location>
</feature>
<evidence type="ECO:0000313" key="2">
    <source>
        <dbReference type="EMBL" id="KIK86995.1"/>
    </source>
</evidence>
<feature type="compositionally biased region" description="Low complexity" evidence="1">
    <location>
        <begin position="18"/>
        <end position="32"/>
    </location>
</feature>
<dbReference type="Proteomes" id="UP000054538">
    <property type="component" value="Unassembled WGS sequence"/>
</dbReference>
<sequence>MPTPSICPPHHSFEDEPNNILNNNNDSNNNNNLFSSQPDPNNLPPNPTMALAEAIHGLAQLNRQDPNADTSSTCTKVQEPNTFDRTDPHKLQAFLVQCKLNFQDYPCVFQTDKAKVTFIQSHLKDWMDDYWEFILELQTNFGPHDPVGDAEHWLHHLSMKDRQHINKYVVEFNHLASQEFNLKIDLEEGASPPLKNIYPISATELKSLQEFIGKHLSYSFIRLSSSVHGAPVLFVCKEDGSLHLCIEF</sequence>
<dbReference type="InParanoid" id="A0A0D0DWV2"/>
<dbReference type="EMBL" id="KN825550">
    <property type="protein sequence ID" value="KIK86995.1"/>
    <property type="molecule type" value="Genomic_DNA"/>
</dbReference>
<gene>
    <name evidence="2" type="ORF">PAXRUDRAFT_14459</name>
</gene>
<dbReference type="OrthoDB" id="2691415at2759"/>
<organism evidence="2 3">
    <name type="scientific">Paxillus rubicundulus Ve08.2h10</name>
    <dbReference type="NCBI Taxonomy" id="930991"/>
    <lineage>
        <taxon>Eukaryota</taxon>
        <taxon>Fungi</taxon>
        <taxon>Dikarya</taxon>
        <taxon>Basidiomycota</taxon>
        <taxon>Agaricomycotina</taxon>
        <taxon>Agaricomycetes</taxon>
        <taxon>Agaricomycetidae</taxon>
        <taxon>Boletales</taxon>
        <taxon>Paxilineae</taxon>
        <taxon>Paxillaceae</taxon>
        <taxon>Paxillus</taxon>
    </lineage>
</organism>
<dbReference type="AlphaFoldDB" id="A0A0D0DWV2"/>
<dbReference type="InterPro" id="IPR043502">
    <property type="entry name" value="DNA/RNA_pol_sf"/>
</dbReference>
<evidence type="ECO:0008006" key="4">
    <source>
        <dbReference type="Google" id="ProtNLM"/>
    </source>
</evidence>
<accession>A0A0D0DWV2</accession>
<reference evidence="3" key="2">
    <citation type="submission" date="2015-01" db="EMBL/GenBank/DDBJ databases">
        <title>Evolutionary Origins and Diversification of the Mycorrhizal Mutualists.</title>
        <authorList>
            <consortium name="DOE Joint Genome Institute"/>
            <consortium name="Mycorrhizal Genomics Consortium"/>
            <person name="Kohler A."/>
            <person name="Kuo A."/>
            <person name="Nagy L.G."/>
            <person name="Floudas D."/>
            <person name="Copeland A."/>
            <person name="Barry K.W."/>
            <person name="Cichocki N."/>
            <person name="Veneault-Fourrey C."/>
            <person name="LaButti K."/>
            <person name="Lindquist E.A."/>
            <person name="Lipzen A."/>
            <person name="Lundell T."/>
            <person name="Morin E."/>
            <person name="Murat C."/>
            <person name="Riley R."/>
            <person name="Ohm R."/>
            <person name="Sun H."/>
            <person name="Tunlid A."/>
            <person name="Henrissat B."/>
            <person name="Grigoriev I.V."/>
            <person name="Hibbett D.S."/>
            <person name="Martin F."/>
        </authorList>
    </citation>
    <scope>NUCLEOTIDE SEQUENCE [LARGE SCALE GENOMIC DNA]</scope>
    <source>
        <strain evidence="3">Ve08.2h10</strain>
    </source>
</reference>